<evidence type="ECO:0000313" key="2">
    <source>
        <dbReference type="EMBL" id="GGF22465.1"/>
    </source>
</evidence>
<dbReference type="Pfam" id="PF00107">
    <property type="entry name" value="ADH_zinc_N"/>
    <property type="match status" value="1"/>
</dbReference>
<dbReference type="EMBL" id="BMCS01000001">
    <property type="protein sequence ID" value="GGF22465.1"/>
    <property type="molecule type" value="Genomic_DNA"/>
</dbReference>
<organism evidence="2 3">
    <name type="scientific">Williamsia phyllosphaerae</name>
    <dbReference type="NCBI Taxonomy" id="885042"/>
    <lineage>
        <taxon>Bacteria</taxon>
        <taxon>Bacillati</taxon>
        <taxon>Actinomycetota</taxon>
        <taxon>Actinomycetes</taxon>
        <taxon>Mycobacteriales</taxon>
        <taxon>Nocardiaceae</taxon>
        <taxon>Williamsia</taxon>
    </lineage>
</organism>
<dbReference type="InterPro" id="IPR020843">
    <property type="entry name" value="ER"/>
</dbReference>
<dbReference type="InterPro" id="IPR051397">
    <property type="entry name" value="Zn-ADH-like_protein"/>
</dbReference>
<reference evidence="3" key="1">
    <citation type="journal article" date="2019" name="Int. J. Syst. Evol. Microbiol.">
        <title>The Global Catalogue of Microorganisms (GCM) 10K type strain sequencing project: providing services to taxonomists for standard genome sequencing and annotation.</title>
        <authorList>
            <consortium name="The Broad Institute Genomics Platform"/>
            <consortium name="The Broad Institute Genome Sequencing Center for Infectious Disease"/>
            <person name="Wu L."/>
            <person name="Ma J."/>
        </authorList>
    </citation>
    <scope>NUCLEOTIDE SEQUENCE [LARGE SCALE GENOMIC DNA]</scope>
    <source>
        <strain evidence="3">CCM 7855</strain>
    </source>
</reference>
<dbReference type="Pfam" id="PF08240">
    <property type="entry name" value="ADH_N"/>
    <property type="match status" value="1"/>
</dbReference>
<dbReference type="InterPro" id="IPR013149">
    <property type="entry name" value="ADH-like_C"/>
</dbReference>
<dbReference type="SUPFAM" id="SSF50129">
    <property type="entry name" value="GroES-like"/>
    <property type="match status" value="1"/>
</dbReference>
<dbReference type="Gene3D" id="3.90.180.10">
    <property type="entry name" value="Medium-chain alcohol dehydrogenases, catalytic domain"/>
    <property type="match status" value="1"/>
</dbReference>
<dbReference type="InterPro" id="IPR011032">
    <property type="entry name" value="GroES-like_sf"/>
</dbReference>
<proteinExistence type="predicted"/>
<sequence length="324" mass="33243">MRAVLCTGTNGSEGLTVADVADPTPEAGQVIVAVRAASVDFVDTLIISGRYQVPVPRPFVPGNNVAGVVVEVGPDCSRFAVGDRVHGMAFIGAFAEKVPVAEQQLRPTPDGLDPGTACLTGAPWRTAYDSIVSRGELRAGEDLVVLGASGAVGSAAVLIGKALGARVIACASTQEKLDFCGTLGADAGVLYSAPGFKDALKAACPGGADVVLDMVGGEYSEPALRATGYGGRFVVVGFAAGAPARVPLNLPLLKGSRVIGYEIADFESREAEEAARNRDALETMLVEGTFIPPITGRMSLDTAIDAIRLVGGRDKLGATILEMS</sequence>
<dbReference type="InterPro" id="IPR013154">
    <property type="entry name" value="ADH-like_N"/>
</dbReference>
<comment type="caution">
    <text evidence="2">The sequence shown here is derived from an EMBL/GenBank/DDBJ whole genome shotgun (WGS) entry which is preliminary data.</text>
</comment>
<accession>A0ABQ1UM86</accession>
<keyword evidence="3" id="KW-1185">Reference proteome</keyword>
<dbReference type="InterPro" id="IPR036291">
    <property type="entry name" value="NAD(P)-bd_dom_sf"/>
</dbReference>
<dbReference type="CDD" id="cd08241">
    <property type="entry name" value="QOR1"/>
    <property type="match status" value="1"/>
</dbReference>
<dbReference type="SMART" id="SM00829">
    <property type="entry name" value="PKS_ER"/>
    <property type="match status" value="1"/>
</dbReference>
<evidence type="ECO:0000313" key="3">
    <source>
        <dbReference type="Proteomes" id="UP000632454"/>
    </source>
</evidence>
<dbReference type="Gene3D" id="3.40.50.720">
    <property type="entry name" value="NAD(P)-binding Rossmann-like Domain"/>
    <property type="match status" value="1"/>
</dbReference>
<evidence type="ECO:0000259" key="1">
    <source>
        <dbReference type="SMART" id="SM00829"/>
    </source>
</evidence>
<dbReference type="PANTHER" id="PTHR43677">
    <property type="entry name" value="SHORT-CHAIN DEHYDROGENASE/REDUCTASE"/>
    <property type="match status" value="1"/>
</dbReference>
<name>A0ABQ1UM86_9NOCA</name>
<dbReference type="SUPFAM" id="SSF51735">
    <property type="entry name" value="NAD(P)-binding Rossmann-fold domains"/>
    <property type="match status" value="1"/>
</dbReference>
<gene>
    <name evidence="2" type="ORF">GCM10007298_18030</name>
</gene>
<protein>
    <submittedName>
        <fullName evidence="2">Alcohol dehydrogenase</fullName>
    </submittedName>
</protein>
<dbReference type="PANTHER" id="PTHR43677:SF4">
    <property type="entry name" value="QUINONE OXIDOREDUCTASE-LIKE PROTEIN 2"/>
    <property type="match status" value="1"/>
</dbReference>
<feature type="domain" description="Enoyl reductase (ER)" evidence="1">
    <location>
        <begin position="11"/>
        <end position="321"/>
    </location>
</feature>
<dbReference type="RefSeq" id="WP_188488874.1">
    <property type="nucleotide sequence ID" value="NZ_BMCS01000001.1"/>
</dbReference>
<dbReference type="Proteomes" id="UP000632454">
    <property type="component" value="Unassembled WGS sequence"/>
</dbReference>